<evidence type="ECO:0000313" key="2">
    <source>
        <dbReference type="EMBL" id="KOC70485.1"/>
    </source>
</evidence>
<proteinExistence type="predicted"/>
<feature type="compositionally biased region" description="Basic and acidic residues" evidence="1">
    <location>
        <begin position="114"/>
        <end position="130"/>
    </location>
</feature>
<dbReference type="Proteomes" id="UP000053825">
    <property type="component" value="Unassembled WGS sequence"/>
</dbReference>
<evidence type="ECO:0000256" key="1">
    <source>
        <dbReference type="SAM" id="MobiDB-lite"/>
    </source>
</evidence>
<reference evidence="2 3" key="1">
    <citation type="submission" date="2015-07" db="EMBL/GenBank/DDBJ databases">
        <title>The genome of Habropoda laboriosa.</title>
        <authorList>
            <person name="Pan H."/>
            <person name="Kapheim K."/>
        </authorList>
    </citation>
    <scope>NUCLEOTIDE SEQUENCE [LARGE SCALE GENOMIC DNA]</scope>
    <source>
        <strain evidence="2">0110345459</strain>
    </source>
</reference>
<accession>A0A0L7RI01</accession>
<sequence>MSGMATTEVTHAKRKWTYGDVTKSKEQTSELCKVGILNLRLLQAELGGVSHFGFYDAGKHHQEVKGLNEVCTFCNEPYANSKFKEITITLLCVLLIGHNVHAVVNKAQPQVSVNKDEEKPKNGVQADDRISNSYGPPADDYGPPIGSSIKGPAPVYGPPELVGDQGPTPIYPPPPPDVPPPVYGPPLSSYGPPRNIKPLHGPPKQSFGPPLSPLPLKLSFGPLKLHYGPPKQHYGPPYSFGSFRPPKPQYGPPLKFTSAVSNQYIASGASNHGPTKPTHGPVIPVSLDTYGPPPQKLVVQLNSQASDNYGPPLPLSISPLPEAQYGPPTGDLFRLPSPVPPPGVPAPPTPPDIKYDGWQPIAGLSNQHRQPGINYGPPHEEQKIFDVSSVGLHLGQQVTRPVVENPNVPSDSYGTPIHHPEAQDLKSSVNSDANGDRGLPPPPLPEYEPFHNESPPKKEAHKETVTGQVNLQYEVPNVAPLSIVKTIGFELPPTTPSLTTDLSVGSLASLKLPLLSSESHVNFGDTHALQNLGNDLSLSQLSGNTLPSSYGSPLSSVSFVKLNNIESGIPLPPPPVLDSYSSPPLSNREPVKFKETIPSGLYTAFNRYLPPPRHFELTKSPKTYLPPLSLEQQLPIVNVPIAFNKLPSASLNSPIAAPNAQYGTPLSFGDFNTPAPVLTYGAPNFGPASSFISTSTGIGNNLYNSIGNAITTTYGTPVVNLPLSTGGGHDCGFQQTAAGAHYSFEDTGSHAAAVGSHGPNTLGGLGFSQPVSQLSLQNYDQPKANLKDSYGTPPAALPKESFSSGFAQAKNLGSNELDTSQFLNAHGGNEFLTLAKGLSGNDADGFEIQGSKGTYTLKIQPADGGLGTENSDGSIRHDQVLSNGLLQDILAAIEQPEQGQVQLQGHPEAQSLQHVYSDLPQAESINVPKGHYITLDEDSRVKNVDDLVGHASDRSEAEFNKGELAKKETVALFFNNQYDDSRKETRSVTKVENVPSVSLDDGKNVSQAKSS</sequence>
<feature type="region of interest" description="Disordered" evidence="1">
    <location>
        <begin position="402"/>
        <end position="464"/>
    </location>
</feature>
<keyword evidence="3" id="KW-1185">Reference proteome</keyword>
<feature type="region of interest" description="Disordered" evidence="1">
    <location>
        <begin position="111"/>
        <end position="213"/>
    </location>
</feature>
<protein>
    <submittedName>
        <fullName evidence="2">Uncharacterized protein</fullName>
    </submittedName>
</protein>
<feature type="region of interest" description="Disordered" evidence="1">
    <location>
        <begin position="981"/>
        <end position="1011"/>
    </location>
</feature>
<feature type="compositionally biased region" description="Pro residues" evidence="1">
    <location>
        <begin position="169"/>
        <end position="184"/>
    </location>
</feature>
<dbReference type="AlphaFoldDB" id="A0A0L7RI01"/>
<gene>
    <name evidence="2" type="ORF">WH47_00630</name>
</gene>
<dbReference type="EMBL" id="KQ414588">
    <property type="protein sequence ID" value="KOC70485.1"/>
    <property type="molecule type" value="Genomic_DNA"/>
</dbReference>
<evidence type="ECO:0000313" key="3">
    <source>
        <dbReference type="Proteomes" id="UP000053825"/>
    </source>
</evidence>
<name>A0A0L7RI01_9HYME</name>
<dbReference type="OrthoDB" id="8197069at2759"/>
<organism evidence="2 3">
    <name type="scientific">Habropoda laboriosa</name>
    <dbReference type="NCBI Taxonomy" id="597456"/>
    <lineage>
        <taxon>Eukaryota</taxon>
        <taxon>Metazoa</taxon>
        <taxon>Ecdysozoa</taxon>
        <taxon>Arthropoda</taxon>
        <taxon>Hexapoda</taxon>
        <taxon>Insecta</taxon>
        <taxon>Pterygota</taxon>
        <taxon>Neoptera</taxon>
        <taxon>Endopterygota</taxon>
        <taxon>Hymenoptera</taxon>
        <taxon>Apocrita</taxon>
        <taxon>Aculeata</taxon>
        <taxon>Apoidea</taxon>
        <taxon>Anthophila</taxon>
        <taxon>Apidae</taxon>
        <taxon>Habropoda</taxon>
    </lineage>
</organism>
<feature type="compositionally biased region" description="Basic and acidic residues" evidence="1">
    <location>
        <begin position="448"/>
        <end position="464"/>
    </location>
</feature>
<dbReference type="STRING" id="597456.A0A0L7RI01"/>